<evidence type="ECO:0000256" key="1">
    <source>
        <dbReference type="ARBA" id="ARBA00001968"/>
    </source>
</evidence>
<evidence type="ECO:0000313" key="6">
    <source>
        <dbReference type="Proteomes" id="UP001210169"/>
    </source>
</evidence>
<evidence type="ECO:0000256" key="2">
    <source>
        <dbReference type="ARBA" id="ARBA00022723"/>
    </source>
</evidence>
<gene>
    <name evidence="5" type="ORF">STRNI_001973</name>
</gene>
<accession>A0ABY7J213</accession>
<keyword evidence="2" id="KW-0479">Metal-binding</keyword>
<protein>
    <submittedName>
        <fullName evidence="5">Transposase family protein</fullName>
    </submittedName>
</protein>
<dbReference type="GeneID" id="301331161"/>
<organism evidence="5 6">
    <name type="scientific">Streptomyces nigrescens</name>
    <dbReference type="NCBI Taxonomy" id="1920"/>
    <lineage>
        <taxon>Bacteria</taxon>
        <taxon>Bacillati</taxon>
        <taxon>Actinomycetota</taxon>
        <taxon>Actinomycetes</taxon>
        <taxon>Kitasatosporales</taxon>
        <taxon>Streptomycetaceae</taxon>
        <taxon>Streptomyces</taxon>
    </lineage>
</organism>
<dbReference type="InterPro" id="IPR027806">
    <property type="entry name" value="HARBI1_dom"/>
</dbReference>
<feature type="region of interest" description="Disordered" evidence="3">
    <location>
        <begin position="105"/>
        <end position="131"/>
    </location>
</feature>
<dbReference type="RefSeq" id="WP_277410993.1">
    <property type="nucleotide sequence ID" value="NZ_CP114203.1"/>
</dbReference>
<feature type="domain" description="DDE Tnp4" evidence="4">
    <location>
        <begin position="1"/>
        <end position="70"/>
    </location>
</feature>
<name>A0ABY7J213_STRNI</name>
<comment type="cofactor">
    <cofactor evidence="1">
        <name>a divalent metal cation</name>
        <dbReference type="ChEBI" id="CHEBI:60240"/>
    </cofactor>
</comment>
<evidence type="ECO:0000259" key="4">
    <source>
        <dbReference type="Pfam" id="PF13359"/>
    </source>
</evidence>
<feature type="compositionally biased region" description="Low complexity" evidence="3">
    <location>
        <begin position="111"/>
        <end position="131"/>
    </location>
</feature>
<evidence type="ECO:0000313" key="5">
    <source>
        <dbReference type="EMBL" id="WAU03786.1"/>
    </source>
</evidence>
<dbReference type="EMBL" id="CP114203">
    <property type="protein sequence ID" value="WAU03786.1"/>
    <property type="molecule type" value="Genomic_DNA"/>
</dbReference>
<dbReference type="Pfam" id="PF13359">
    <property type="entry name" value="DDE_Tnp_4"/>
    <property type="match status" value="1"/>
</dbReference>
<keyword evidence="6" id="KW-1185">Reference proteome</keyword>
<evidence type="ECO:0000256" key="3">
    <source>
        <dbReference type="SAM" id="MobiDB-lite"/>
    </source>
</evidence>
<sequence>MDGTEIRVRRPAAGRKDRDKFISGKSKVNAVKSMVVTDGEGRVLGCSPTRPGSGPDIAHARQLELVKLLAGGPAVEVPGLVRGHVRASAQGAFLTPHPCRARHRTSEELARAVARSGARAARTSTDSTMQR</sequence>
<dbReference type="Proteomes" id="UP001210169">
    <property type="component" value="Chromosome"/>
</dbReference>
<reference evidence="5 6" key="1">
    <citation type="submission" date="2022-12" db="EMBL/GenBank/DDBJ databases">
        <authorList>
            <person name="Ruckert C."/>
            <person name="Busche T."/>
            <person name="Kalinowski J."/>
            <person name="Wittmann C."/>
        </authorList>
    </citation>
    <scope>NUCLEOTIDE SEQUENCE [LARGE SCALE GENOMIC DNA]</scope>
    <source>
        <strain evidence="5 6">DSM 40276</strain>
    </source>
</reference>
<proteinExistence type="predicted"/>